<keyword evidence="2" id="KW-0347">Helicase</keyword>
<name>A0A1R3GMR8_9ROSI</name>
<dbReference type="Proteomes" id="UP000187203">
    <property type="component" value="Unassembled WGS sequence"/>
</dbReference>
<sequence>MNQLQTPKIVISGSLLPCLAALHPQMHQAELHSKHSPFPHIKEDICLGREELKVTEIRKKDKGGSVGFQKEGDDEKDDKEGGREQLGALSGATPKMHSRQQSRHGSCETQPLRWPAHPVRQLDFMYFRATSVPNPLQVYYSEELDIGSNWEPKVNSLLRKHLGYSSLKSFQKEALAAWLSHQDRLVLAAIGSA</sequence>
<dbReference type="OrthoDB" id="10261556at2759"/>
<keyword evidence="2" id="KW-0378">Hydrolase</keyword>
<organism evidence="2 3">
    <name type="scientific">Corchorus olitorius</name>
    <dbReference type="NCBI Taxonomy" id="93759"/>
    <lineage>
        <taxon>Eukaryota</taxon>
        <taxon>Viridiplantae</taxon>
        <taxon>Streptophyta</taxon>
        <taxon>Embryophyta</taxon>
        <taxon>Tracheophyta</taxon>
        <taxon>Spermatophyta</taxon>
        <taxon>Magnoliopsida</taxon>
        <taxon>eudicotyledons</taxon>
        <taxon>Gunneridae</taxon>
        <taxon>Pentapetalae</taxon>
        <taxon>rosids</taxon>
        <taxon>malvids</taxon>
        <taxon>Malvales</taxon>
        <taxon>Malvaceae</taxon>
        <taxon>Grewioideae</taxon>
        <taxon>Apeibeae</taxon>
        <taxon>Corchorus</taxon>
    </lineage>
</organism>
<keyword evidence="2" id="KW-0067">ATP-binding</keyword>
<proteinExistence type="predicted"/>
<gene>
    <name evidence="2" type="ORF">COLO4_34240</name>
</gene>
<evidence type="ECO:0000313" key="2">
    <source>
        <dbReference type="EMBL" id="OMO59361.1"/>
    </source>
</evidence>
<reference evidence="3" key="1">
    <citation type="submission" date="2013-09" db="EMBL/GenBank/DDBJ databases">
        <title>Corchorus olitorius genome sequencing.</title>
        <authorList>
            <person name="Alam M."/>
            <person name="Haque M.S."/>
            <person name="Islam M.S."/>
            <person name="Emdad E.M."/>
            <person name="Islam M.M."/>
            <person name="Ahmed B."/>
            <person name="Halim A."/>
            <person name="Hossen Q.M.M."/>
            <person name="Hossain M.Z."/>
            <person name="Ahmed R."/>
            <person name="Khan M.M."/>
            <person name="Islam R."/>
            <person name="Rashid M.M."/>
            <person name="Khan S.A."/>
            <person name="Rahman M.S."/>
            <person name="Alam M."/>
            <person name="Yahiya A.S."/>
            <person name="Khan M.S."/>
            <person name="Azam M.S."/>
            <person name="Haque T."/>
            <person name="Lashkar M.Z.H."/>
            <person name="Akhand A.I."/>
            <person name="Morshed G."/>
            <person name="Roy S."/>
            <person name="Uddin K.S."/>
            <person name="Rabeya T."/>
            <person name="Hossain A.S."/>
            <person name="Chowdhury A."/>
            <person name="Snigdha A.R."/>
            <person name="Mortoza M.S."/>
            <person name="Matin S.A."/>
            <person name="Hoque S.M.E."/>
            <person name="Islam M.K."/>
            <person name="Roy D.K."/>
            <person name="Haider R."/>
            <person name="Moosa M.M."/>
            <person name="Elias S.M."/>
            <person name="Hasan A.M."/>
            <person name="Jahan S."/>
            <person name="Shafiuddin M."/>
            <person name="Mahmood N."/>
            <person name="Shommy N.S."/>
        </authorList>
    </citation>
    <scope>NUCLEOTIDE SEQUENCE [LARGE SCALE GENOMIC DNA]</scope>
    <source>
        <strain evidence="3">cv. O-4</strain>
    </source>
</reference>
<dbReference type="EMBL" id="AWUE01022187">
    <property type="protein sequence ID" value="OMO59361.1"/>
    <property type="molecule type" value="Genomic_DNA"/>
</dbReference>
<feature type="compositionally biased region" description="Basic and acidic residues" evidence="1">
    <location>
        <begin position="70"/>
        <end position="83"/>
    </location>
</feature>
<evidence type="ECO:0000313" key="3">
    <source>
        <dbReference type="Proteomes" id="UP000187203"/>
    </source>
</evidence>
<keyword evidence="3" id="KW-1185">Reference proteome</keyword>
<evidence type="ECO:0000256" key="1">
    <source>
        <dbReference type="SAM" id="MobiDB-lite"/>
    </source>
</evidence>
<dbReference type="AlphaFoldDB" id="A0A1R3GMR8"/>
<accession>A0A1R3GMR8</accession>
<protein>
    <submittedName>
        <fullName evidence="2">ATP-dependent DNA helicase Q-like SIM-like protein</fullName>
    </submittedName>
</protein>
<dbReference type="GO" id="GO:0004386">
    <property type="term" value="F:helicase activity"/>
    <property type="evidence" value="ECO:0007669"/>
    <property type="project" value="UniProtKB-KW"/>
</dbReference>
<dbReference type="STRING" id="93759.A0A1R3GMR8"/>
<keyword evidence="2" id="KW-0547">Nucleotide-binding</keyword>
<feature type="region of interest" description="Disordered" evidence="1">
    <location>
        <begin position="63"/>
        <end position="111"/>
    </location>
</feature>
<comment type="caution">
    <text evidence="2">The sequence shown here is derived from an EMBL/GenBank/DDBJ whole genome shotgun (WGS) entry which is preliminary data.</text>
</comment>